<comment type="caution">
    <text evidence="3">The sequence shown here is derived from an EMBL/GenBank/DDBJ whole genome shotgun (WGS) entry which is preliminary data.</text>
</comment>
<dbReference type="PROSITE" id="PS00615">
    <property type="entry name" value="C_TYPE_LECTIN_1"/>
    <property type="match status" value="1"/>
</dbReference>
<keyword evidence="4" id="KW-1185">Reference proteome</keyword>
<evidence type="ECO:0000313" key="3">
    <source>
        <dbReference type="EMBL" id="KAJ8299046.1"/>
    </source>
</evidence>
<accession>A0ABQ9E0P3</accession>
<gene>
    <name evidence="3" type="ORF">KUTeg_023106</name>
</gene>
<sequence>MFMKYGTWVWMLRKDMDTGLEDQILRAIRETGNPSDSYHYEDCVHLNPKVDFQWNDVSCSTQAYYICEKP</sequence>
<reference evidence="3 4" key="1">
    <citation type="submission" date="2022-12" db="EMBL/GenBank/DDBJ databases">
        <title>Chromosome-level genome of Tegillarca granosa.</title>
        <authorList>
            <person name="Kim J."/>
        </authorList>
    </citation>
    <scope>NUCLEOTIDE SEQUENCE [LARGE SCALE GENOMIC DNA]</scope>
    <source>
        <strain evidence="3">Teg-2019</strain>
        <tissue evidence="3">Adductor muscle</tissue>
    </source>
</reference>
<dbReference type="InterPro" id="IPR001304">
    <property type="entry name" value="C-type_lectin-like"/>
</dbReference>
<dbReference type="Pfam" id="PF00059">
    <property type="entry name" value="Lectin_C"/>
    <property type="match status" value="1"/>
</dbReference>
<feature type="domain" description="C-type lectin" evidence="2">
    <location>
        <begin position="6"/>
        <end position="68"/>
    </location>
</feature>
<dbReference type="Gene3D" id="3.10.100.10">
    <property type="entry name" value="Mannose-Binding Protein A, subunit A"/>
    <property type="match status" value="1"/>
</dbReference>
<dbReference type="InterPro" id="IPR018378">
    <property type="entry name" value="C-type_lectin_CS"/>
</dbReference>
<proteinExistence type="predicted"/>
<dbReference type="InterPro" id="IPR016187">
    <property type="entry name" value="CTDL_fold"/>
</dbReference>
<dbReference type="SUPFAM" id="SSF56436">
    <property type="entry name" value="C-type lectin-like"/>
    <property type="match status" value="1"/>
</dbReference>
<keyword evidence="1" id="KW-1015">Disulfide bond</keyword>
<dbReference type="InterPro" id="IPR016186">
    <property type="entry name" value="C-type_lectin-like/link_sf"/>
</dbReference>
<dbReference type="EMBL" id="JARBDR010000921">
    <property type="protein sequence ID" value="KAJ8299046.1"/>
    <property type="molecule type" value="Genomic_DNA"/>
</dbReference>
<organism evidence="3 4">
    <name type="scientific">Tegillarca granosa</name>
    <name type="common">Malaysian cockle</name>
    <name type="synonym">Anadara granosa</name>
    <dbReference type="NCBI Taxonomy" id="220873"/>
    <lineage>
        <taxon>Eukaryota</taxon>
        <taxon>Metazoa</taxon>
        <taxon>Spiralia</taxon>
        <taxon>Lophotrochozoa</taxon>
        <taxon>Mollusca</taxon>
        <taxon>Bivalvia</taxon>
        <taxon>Autobranchia</taxon>
        <taxon>Pteriomorphia</taxon>
        <taxon>Arcoida</taxon>
        <taxon>Arcoidea</taxon>
        <taxon>Arcidae</taxon>
        <taxon>Tegillarca</taxon>
    </lineage>
</organism>
<evidence type="ECO:0000259" key="2">
    <source>
        <dbReference type="PROSITE" id="PS50041"/>
    </source>
</evidence>
<evidence type="ECO:0000313" key="4">
    <source>
        <dbReference type="Proteomes" id="UP001217089"/>
    </source>
</evidence>
<protein>
    <recommendedName>
        <fullName evidence="2">C-type lectin domain-containing protein</fullName>
    </recommendedName>
</protein>
<dbReference type="Proteomes" id="UP001217089">
    <property type="component" value="Unassembled WGS sequence"/>
</dbReference>
<evidence type="ECO:0000256" key="1">
    <source>
        <dbReference type="ARBA" id="ARBA00023157"/>
    </source>
</evidence>
<name>A0ABQ9E0P3_TEGGR</name>
<dbReference type="PROSITE" id="PS50041">
    <property type="entry name" value="C_TYPE_LECTIN_2"/>
    <property type="match status" value="1"/>
</dbReference>